<comment type="caution">
    <text evidence="7">The sequence shown here is derived from an EMBL/GenBank/DDBJ whole genome shotgun (WGS) entry which is preliminary data.</text>
</comment>
<dbReference type="EMBL" id="JAKTMA010000028">
    <property type="protein sequence ID" value="MCR0234117.1"/>
    <property type="molecule type" value="Genomic_DNA"/>
</dbReference>
<evidence type="ECO:0000256" key="4">
    <source>
        <dbReference type="SAM" id="Phobius"/>
    </source>
</evidence>
<feature type="domain" description="SpaA-like prealbumin fold" evidence="6">
    <location>
        <begin position="822"/>
        <end position="904"/>
    </location>
</feature>
<feature type="domain" description="SpaA-like prealbumin fold" evidence="6">
    <location>
        <begin position="1331"/>
        <end position="1409"/>
    </location>
</feature>
<feature type="domain" description="SpaA-like prealbumin fold" evidence="6">
    <location>
        <begin position="1244"/>
        <end position="1325"/>
    </location>
</feature>
<gene>
    <name evidence="7" type="ORF">MKC95_15190</name>
</gene>
<keyword evidence="4" id="KW-0472">Membrane</keyword>
<keyword evidence="3 5" id="KW-0732">Signal</keyword>
<evidence type="ECO:0000256" key="2">
    <source>
        <dbReference type="ARBA" id="ARBA00022525"/>
    </source>
</evidence>
<reference evidence="7" key="1">
    <citation type="journal article" date="2022" name="Clin. Infect. Dis.">
        <title>Association between Clostridium innocuum and antibiotic-associated diarrhea in adults and children: A cross-sectional study and comparative genomics analysis.</title>
        <authorList>
            <person name="Cherny K.E."/>
            <person name="Muscat E.B."/>
            <person name="Balaji A."/>
            <person name="Mukherjee J."/>
            <person name="Ozer E.A."/>
            <person name="Angarone M.P."/>
            <person name="Hauser A.R."/>
            <person name="Sichel J.S."/>
            <person name="Amponsah E."/>
            <person name="Kociolek L.K."/>
        </authorList>
    </citation>
    <scope>NUCLEOTIDE SEQUENCE</scope>
    <source>
        <strain evidence="7">NU1-AC-029v</strain>
    </source>
</reference>
<keyword evidence="4" id="KW-0812">Transmembrane</keyword>
<protein>
    <submittedName>
        <fullName evidence="7">Cys-Gln thioester bond-forming surface protein</fullName>
    </submittedName>
</protein>
<dbReference type="Pfam" id="PF17802">
    <property type="entry name" value="SpaA"/>
    <property type="match status" value="10"/>
</dbReference>
<accession>A0AAP2XT22</accession>
<dbReference type="InterPro" id="IPR013783">
    <property type="entry name" value="Ig-like_fold"/>
</dbReference>
<dbReference type="PANTHER" id="PTHR36108">
    <property type="entry name" value="COLOSSIN-B-RELATED"/>
    <property type="match status" value="1"/>
</dbReference>
<feature type="transmembrane region" description="Helical" evidence="4">
    <location>
        <begin position="1441"/>
        <end position="1459"/>
    </location>
</feature>
<dbReference type="PANTHER" id="PTHR36108:SF13">
    <property type="entry name" value="COLOSSIN-B-RELATED"/>
    <property type="match status" value="1"/>
</dbReference>
<proteinExistence type="inferred from homology"/>
<feature type="domain" description="SpaA-like prealbumin fold" evidence="6">
    <location>
        <begin position="568"/>
        <end position="660"/>
    </location>
</feature>
<feature type="signal peptide" evidence="5">
    <location>
        <begin position="1"/>
        <end position="28"/>
    </location>
</feature>
<dbReference type="InterPro" id="IPR041033">
    <property type="entry name" value="SpaA_PFL_dom_1"/>
</dbReference>
<feature type="domain" description="SpaA-like prealbumin fold" evidence="6">
    <location>
        <begin position="1069"/>
        <end position="1152"/>
    </location>
</feature>
<dbReference type="Proteomes" id="UP001203972">
    <property type="component" value="Unassembled WGS sequence"/>
</dbReference>
<name>A0AAP2XT22_CLOIN</name>
<feature type="domain" description="SpaA-like prealbumin fold" evidence="6">
    <location>
        <begin position="265"/>
        <end position="352"/>
    </location>
</feature>
<evidence type="ECO:0000256" key="5">
    <source>
        <dbReference type="SAM" id="SignalP"/>
    </source>
</evidence>
<keyword evidence="4" id="KW-1133">Transmembrane helix</keyword>
<evidence type="ECO:0000313" key="8">
    <source>
        <dbReference type="Proteomes" id="UP001203972"/>
    </source>
</evidence>
<feature type="domain" description="SpaA-like prealbumin fold" evidence="6">
    <location>
        <begin position="462"/>
        <end position="553"/>
    </location>
</feature>
<feature type="domain" description="SpaA-like prealbumin fold" evidence="6">
    <location>
        <begin position="1156"/>
        <end position="1240"/>
    </location>
</feature>
<keyword evidence="2" id="KW-0964">Secreted</keyword>
<evidence type="ECO:0000259" key="6">
    <source>
        <dbReference type="Pfam" id="PF17802"/>
    </source>
</evidence>
<comment type="similarity">
    <text evidence="1">Belongs to the serine-aspartate repeat-containing protein (SDr) family.</text>
</comment>
<feature type="domain" description="SpaA-like prealbumin fold" evidence="6">
    <location>
        <begin position="678"/>
        <end position="769"/>
    </location>
</feature>
<feature type="chain" id="PRO_5042932195" evidence="5">
    <location>
        <begin position="29"/>
        <end position="1469"/>
    </location>
</feature>
<organism evidence="7 8">
    <name type="scientific">Clostridium innocuum</name>
    <dbReference type="NCBI Taxonomy" id="1522"/>
    <lineage>
        <taxon>Bacteria</taxon>
        <taxon>Bacillati</taxon>
        <taxon>Bacillota</taxon>
        <taxon>Clostridia</taxon>
        <taxon>Eubacteriales</taxon>
        <taxon>Clostridiaceae</taxon>
        <taxon>Clostridium</taxon>
    </lineage>
</organism>
<feature type="domain" description="SpaA-like prealbumin fold" evidence="6">
    <location>
        <begin position="356"/>
        <end position="443"/>
    </location>
</feature>
<evidence type="ECO:0000256" key="1">
    <source>
        <dbReference type="ARBA" id="ARBA00007257"/>
    </source>
</evidence>
<dbReference type="SUPFAM" id="SSF49478">
    <property type="entry name" value="Cna protein B-type domain"/>
    <property type="match status" value="1"/>
</dbReference>
<evidence type="ECO:0000313" key="7">
    <source>
        <dbReference type="EMBL" id="MCR0234117.1"/>
    </source>
</evidence>
<sequence length="1469" mass="162211">MLYFKNIKKKLFNYIAVLFLIISNISNPQAVKAAGANVTVKNRIPYSYQVTDKDGHMVWGAETEHIYADGEIAFCVQPGILITEGSSYTRSNFSHSELRKIEHIAYVGWQLSSKTDEDYLATQFMIWEALGATIDNTSYSGYTSKKVQIQDKVDSLFKKKPSFNGIEENIKIGESITLTDTNKVFSNYSLTSKSEGITISKSGNKLTITASNNTPENATVKFQAIKAECVGTSILFSSSTSQDVVSFKVGDPVTITINLNVEKYGSLKITKQDEDGAIVPKTSFKVSKNADMSSPIGTYTTGADGSVTVNDLLPQKYYVQETAVPSHLVLDNTIHEVTVEANQTTTYTARNNWVKGKVQLRKIDPDSGKQVAGATYAIYNDKGQELERLVTKATGYVESGYLRFGEYTVREVIAPSGYILNKTSYPVTIATNEQKITVTGEDERQTGRLEITKEDSVTGSAAQGEATLKGAVYELRAKENILDPADGSVKYAKDAVVATLTTDANAKASVSDLYLGKYILQEKTPSTGYTLDTTKYDISLDYAGQSVEIVTKKQTVKERVKAQAFSIVKISDNGSGEADKLAGVEFTVKAQKDIDKYGSWEKAPVAKNAKGQTAAVLVTDKNGYAVSDELPYGVYVVRETKVPDDHYAVADFKVTITEDSRDPQPWRIFNDEKFRAVVKAVKVDQETDKTVALAGTTFKIKNMKTNEYVGYWEWNPTPEYITEWTTDESGTVMTGKELDPGHYALEEITAPNGYVLNIAPVKFKVSSNTAYETLPDGATPVITVTKQDTSVKGRIAVVKQGEVLTSAETDDHGNTKFKYEMRKLKGAVFEVKAAEDISSPDNQGDILYHKGDLVDTITTDAAGEAQTKLLPLGKYQVSEKTAPNGFTHSDDIREVELVYEDQNTAIVFGDAGTYENERQKVEVQAVKKDADDQQLLVGAEITLYANRDVYNYDGDVIVKAGEKIETVVTGEDGRATFTADLPNDLTPEYGVMPIEKIEDEDIDPGFSQTVIEDVRLIGDTNSLFYATETKAPAGYASGQEVRYYFDTKYTNQNNAVLKFTAEYQNETTKVEISKVDITNEEELPGATLQIKSEAGKIIEEWISTDKPQLIEMLPVGDYVLSEKIPASGYTTATDVPFTIKDTGEIQKVVMKDDITKLQIIKTDEEGKQLPGNRLAIIDKDGKTVDEWITDEKPHDITKLVVGQEYTLRELEAAAGYTKAEDIIFIVRDTNDVQTIDMSNRQTEMHFSKVDETGEKELPGAKLQIIDKDGNIIDQWVSTEEQHTITGLSEGQTYVMKEISAPYGYEIAEEITFTAGDGQKVTMKDKMIRSYIKVNKVDYYDHKDILKVAEFTLYSDAACTKKISAAKTDTKNGIALFDDLTYGTYFIKETKAPAGYELSDEVVKVTVDDEWVNGDDKLRTIIYADKPLPGGAISTGDHTNTIILFIITGLAGSMVGFAAYKLRKMKKASD</sequence>
<dbReference type="Gene3D" id="2.60.40.10">
    <property type="entry name" value="Immunoglobulins"/>
    <property type="match status" value="11"/>
</dbReference>
<evidence type="ECO:0000256" key="3">
    <source>
        <dbReference type="ARBA" id="ARBA00022729"/>
    </source>
</evidence>